<protein>
    <submittedName>
        <fullName evidence="2">Gas vesicle protein</fullName>
    </submittedName>
</protein>
<name>A0ABD6C5C6_9EURY</name>
<dbReference type="Pfam" id="PF05800">
    <property type="entry name" value="GvpO"/>
    <property type="match status" value="1"/>
</dbReference>
<accession>A0ABD6C5C6</accession>
<dbReference type="RefSeq" id="WP_251344618.1">
    <property type="nucleotide sequence ID" value="NZ_JANHDL010000008.1"/>
</dbReference>
<dbReference type="InterPro" id="IPR008634">
    <property type="entry name" value="Gas-vesicle_GvpO"/>
</dbReference>
<evidence type="ECO:0000313" key="3">
    <source>
        <dbReference type="Proteomes" id="UP001597185"/>
    </source>
</evidence>
<feature type="region of interest" description="Disordered" evidence="1">
    <location>
        <begin position="1"/>
        <end position="46"/>
    </location>
</feature>
<proteinExistence type="predicted"/>
<evidence type="ECO:0000256" key="1">
    <source>
        <dbReference type="SAM" id="MobiDB-lite"/>
    </source>
</evidence>
<dbReference type="AlphaFoldDB" id="A0ABD6C5C6"/>
<feature type="compositionally biased region" description="Acidic residues" evidence="1">
    <location>
        <begin position="10"/>
        <end position="20"/>
    </location>
</feature>
<dbReference type="PIRSF" id="PIRSF028743">
    <property type="entry name" value="GvpO_protein"/>
    <property type="match status" value="1"/>
</dbReference>
<comment type="caution">
    <text evidence="2">The sequence shown here is derived from an EMBL/GenBank/DDBJ whole genome shotgun (WGS) entry which is preliminary data.</text>
</comment>
<dbReference type="Proteomes" id="UP001597185">
    <property type="component" value="Unassembled WGS sequence"/>
</dbReference>
<reference evidence="2 3" key="1">
    <citation type="journal article" date="2019" name="Int. J. Syst. Evol. Microbiol.">
        <title>The Global Catalogue of Microorganisms (GCM) 10K type strain sequencing project: providing services to taxonomists for standard genome sequencing and annotation.</title>
        <authorList>
            <consortium name="The Broad Institute Genomics Platform"/>
            <consortium name="The Broad Institute Genome Sequencing Center for Infectious Disease"/>
            <person name="Wu L."/>
            <person name="Ma J."/>
        </authorList>
    </citation>
    <scope>NUCLEOTIDE SEQUENCE [LARGE SCALE GENOMIC DNA]</scope>
    <source>
        <strain evidence="2 3">CGMCC 1.12689</strain>
    </source>
</reference>
<sequence length="119" mass="13323">MADPANDQSEREEGDEDDETPPASDGESSPSADSFTLADAQTRAQEAAQDLLEHQFEGIIKAESNDEGWRTVIEVVERNAVPDTQDIIGRYEITLDETGDVTSYELLERYRRGDMKEEL</sequence>
<dbReference type="EMBL" id="JBHUDB010000024">
    <property type="protein sequence ID" value="MFD1572149.1"/>
    <property type="molecule type" value="Genomic_DNA"/>
</dbReference>
<organism evidence="2 3">
    <name type="scientific">Halorubrum laminariae</name>
    <dbReference type="NCBI Taxonomy" id="1433523"/>
    <lineage>
        <taxon>Archaea</taxon>
        <taxon>Methanobacteriati</taxon>
        <taxon>Methanobacteriota</taxon>
        <taxon>Stenosarchaea group</taxon>
        <taxon>Halobacteria</taxon>
        <taxon>Halobacteriales</taxon>
        <taxon>Haloferacaceae</taxon>
        <taxon>Halorubrum</taxon>
    </lineage>
</organism>
<evidence type="ECO:0000313" key="2">
    <source>
        <dbReference type="EMBL" id="MFD1572149.1"/>
    </source>
</evidence>
<dbReference type="GeneID" id="72745647"/>
<keyword evidence="3" id="KW-1185">Reference proteome</keyword>
<gene>
    <name evidence="2" type="ORF">ACFR9T_16460</name>
</gene>